<name>Q2HFR5_CHAGB</name>
<dbReference type="VEuPathDB" id="FungiDB:CHGG_00939"/>
<dbReference type="AlphaFoldDB" id="Q2HFR5"/>
<dbReference type="EMBL" id="CH408029">
    <property type="protein sequence ID" value="EAQ92704.1"/>
    <property type="molecule type" value="Genomic_DNA"/>
</dbReference>
<dbReference type="InParanoid" id="Q2HFR5"/>
<keyword evidence="2" id="KW-1185">Reference proteome</keyword>
<gene>
    <name evidence="1" type="ORF">CHGG_00939</name>
</gene>
<accession>Q2HFR5</accession>
<evidence type="ECO:0000313" key="2">
    <source>
        <dbReference type="Proteomes" id="UP000001056"/>
    </source>
</evidence>
<sequence length="197" mass="21307">MPPGQEVNPLLPVGALDCRLIAPALSLPQRYSIKATGHVSLNCVGQRGCALPARPPSIVGSPEAPHAYYPPRLAIIDHPWQDRFVISHHNKRQTAATEIFKLLRPQTCAPDGPDFQAITGTSNERPRQITRKVAQGLPKTVPAGSPCSANPRPPRSVPKIRGVSRAFDAATGLAFALLFHCSHHSVRPVVRCSNLFT</sequence>
<dbReference type="Proteomes" id="UP000001056">
    <property type="component" value="Unassembled WGS sequence"/>
</dbReference>
<reference evidence="2" key="1">
    <citation type="journal article" date="2015" name="Genome Announc.">
        <title>Draft genome sequence of the cellulolytic fungus Chaetomium globosum.</title>
        <authorList>
            <person name="Cuomo C.A."/>
            <person name="Untereiner W.A."/>
            <person name="Ma L.-J."/>
            <person name="Grabherr M."/>
            <person name="Birren B.W."/>
        </authorList>
    </citation>
    <scope>NUCLEOTIDE SEQUENCE [LARGE SCALE GENOMIC DNA]</scope>
    <source>
        <strain evidence="2">ATCC 6205 / CBS 148.51 / DSM 1962 / NBRC 6347 / NRRL 1970</strain>
    </source>
</reference>
<dbReference type="RefSeq" id="XP_001220160.1">
    <property type="nucleotide sequence ID" value="XM_001220159.1"/>
</dbReference>
<proteinExistence type="predicted"/>
<dbReference type="HOGENOM" id="CLU_1384006_0_0_1"/>
<dbReference type="GeneID" id="4387825"/>
<protein>
    <submittedName>
        <fullName evidence="1">Uncharacterized protein</fullName>
    </submittedName>
</protein>
<evidence type="ECO:0000313" key="1">
    <source>
        <dbReference type="EMBL" id="EAQ92704.1"/>
    </source>
</evidence>
<organism evidence="1 2">
    <name type="scientific">Chaetomium globosum (strain ATCC 6205 / CBS 148.51 / DSM 1962 / NBRC 6347 / NRRL 1970)</name>
    <name type="common">Soil fungus</name>
    <dbReference type="NCBI Taxonomy" id="306901"/>
    <lineage>
        <taxon>Eukaryota</taxon>
        <taxon>Fungi</taxon>
        <taxon>Dikarya</taxon>
        <taxon>Ascomycota</taxon>
        <taxon>Pezizomycotina</taxon>
        <taxon>Sordariomycetes</taxon>
        <taxon>Sordariomycetidae</taxon>
        <taxon>Sordariales</taxon>
        <taxon>Chaetomiaceae</taxon>
        <taxon>Chaetomium</taxon>
    </lineage>
</organism>